<dbReference type="SUPFAM" id="SSF48239">
    <property type="entry name" value="Terpenoid cyclases/Protein prenyltransferases"/>
    <property type="match status" value="1"/>
</dbReference>
<dbReference type="Gene3D" id="1.50.10.10">
    <property type="match status" value="1"/>
</dbReference>
<accession>A0A1G2RW64</accession>
<dbReference type="GO" id="GO:0005975">
    <property type="term" value="P:carbohydrate metabolic process"/>
    <property type="evidence" value="ECO:0007669"/>
    <property type="project" value="InterPro"/>
</dbReference>
<dbReference type="Pfam" id="PF13439">
    <property type="entry name" value="Glyco_transf_4"/>
    <property type="match status" value="1"/>
</dbReference>
<dbReference type="AlphaFoldDB" id="A0A1G2RW64"/>
<dbReference type="SUPFAM" id="SSF53756">
    <property type="entry name" value="UDP-Glycosyltransferase/glycogen phosphorylase"/>
    <property type="match status" value="1"/>
</dbReference>
<dbReference type="InterPro" id="IPR001296">
    <property type="entry name" value="Glyco_trans_1"/>
</dbReference>
<dbReference type="PANTHER" id="PTHR12526:SF572">
    <property type="entry name" value="BLL5144 PROTEIN"/>
    <property type="match status" value="1"/>
</dbReference>
<dbReference type="Pfam" id="PF00534">
    <property type="entry name" value="Glycos_transf_1"/>
    <property type="match status" value="1"/>
</dbReference>
<evidence type="ECO:0000259" key="1">
    <source>
        <dbReference type="Pfam" id="PF00534"/>
    </source>
</evidence>
<comment type="caution">
    <text evidence="3">The sequence shown here is derived from an EMBL/GenBank/DDBJ whole genome shotgun (WGS) entry which is preliminary data.</text>
</comment>
<evidence type="ECO:0000313" key="4">
    <source>
        <dbReference type="Proteomes" id="UP000178222"/>
    </source>
</evidence>
<dbReference type="CDD" id="cd03822">
    <property type="entry name" value="GT4_mannosyltransferase-like"/>
    <property type="match status" value="1"/>
</dbReference>
<sequence>MIPNRSRFILYLSTYPPRECGIATFTKDLAEAVQRKYNPALKPRILAINNDITDIFAYDRHVVRQMYAGNIEDYTALAQELNETSEVKLVHIQHEFGIFGGNWSDYLIPFFQTIQKPVIITLHTVLPKPDKTLLRVVRFMLQHCQAVIVMNEFARQILIKEYGASEERTAVIPHGIPYVSSPNGRQEKQRIGLENHLVLSTFGLLSPGKGIEYALRALPPVAKRHPNLLYLIIGVTHPIVRKAAGETYRNFLQHEVKRLGLSSHVRFYNKYLTEEEITGLLRSTDIYLSPSIDRNQSSSGTLSYALGCGTPVISTDSLYARSLVTPEMGVLVKPKKPKAITEALMELCRDPQRIAEMGKTAFAQTRHMTWPNVALGHFNLYQKFVRLEDEQKVPELSLRHLKKLTDDFGIIQFAKHTKPDLHYGYATDDNARALIVTTQALAHLGENSEILALAKRYLKFISRMQRPSGTFANLVNGKRKIMRQQPSEDAQGRALWALGYLISQDTLPHEMRKEAERMFRKATPAIRELASPRAIAFAILGFFWYTKSKASVRHTRLLRELADKQIASYLQAAGEDWLWFEQALTYSNSKLPESLFYAYLATKKKSYLQVAEKTLDFLIDITFEKGYFAPIGQNGWYLRSGKRAYFDQQPEDASSMVQTLAVAWRITGKTKYRKLALDTFQWFLGKNHLNQMVYDEVTGGCYDGLGQHTLNLNQGAESTISYLLARLAIEEL</sequence>
<dbReference type="PANTHER" id="PTHR12526">
    <property type="entry name" value="GLYCOSYLTRANSFERASE"/>
    <property type="match status" value="1"/>
</dbReference>
<dbReference type="InterPro" id="IPR012341">
    <property type="entry name" value="6hp_glycosidase-like_sf"/>
</dbReference>
<dbReference type="Proteomes" id="UP000178222">
    <property type="component" value="Unassembled WGS sequence"/>
</dbReference>
<name>A0A1G2RW64_9BACT</name>
<dbReference type="Gene3D" id="3.40.50.2000">
    <property type="entry name" value="Glycogen Phosphorylase B"/>
    <property type="match status" value="2"/>
</dbReference>
<dbReference type="InterPro" id="IPR028098">
    <property type="entry name" value="Glyco_trans_4-like_N"/>
</dbReference>
<evidence type="ECO:0000259" key="2">
    <source>
        <dbReference type="Pfam" id="PF13439"/>
    </source>
</evidence>
<dbReference type="SUPFAM" id="SSF48208">
    <property type="entry name" value="Six-hairpin glycosidases"/>
    <property type="match status" value="1"/>
</dbReference>
<dbReference type="EMBL" id="MHUL01000017">
    <property type="protein sequence ID" value="OHA77060.1"/>
    <property type="molecule type" value="Genomic_DNA"/>
</dbReference>
<reference evidence="3 4" key="1">
    <citation type="journal article" date="2016" name="Nat. Commun.">
        <title>Thousands of microbial genomes shed light on interconnected biogeochemical processes in an aquifer system.</title>
        <authorList>
            <person name="Anantharaman K."/>
            <person name="Brown C.T."/>
            <person name="Hug L.A."/>
            <person name="Sharon I."/>
            <person name="Castelle C.J."/>
            <person name="Probst A.J."/>
            <person name="Thomas B.C."/>
            <person name="Singh A."/>
            <person name="Wilkins M.J."/>
            <person name="Karaoz U."/>
            <person name="Brodie E.L."/>
            <person name="Williams K.H."/>
            <person name="Hubbard S.S."/>
            <person name="Banfield J.F."/>
        </authorList>
    </citation>
    <scope>NUCLEOTIDE SEQUENCE [LARGE SCALE GENOMIC DNA]</scope>
</reference>
<gene>
    <name evidence="3" type="ORF">A3J30_01980</name>
</gene>
<dbReference type="GO" id="GO:0016757">
    <property type="term" value="F:glycosyltransferase activity"/>
    <property type="evidence" value="ECO:0007669"/>
    <property type="project" value="InterPro"/>
</dbReference>
<feature type="domain" description="Glycosyl transferase family 1" evidence="1">
    <location>
        <begin position="194"/>
        <end position="361"/>
    </location>
</feature>
<dbReference type="InterPro" id="IPR008928">
    <property type="entry name" value="6-hairpin_glycosidase_sf"/>
</dbReference>
<feature type="domain" description="Glycosyltransferase subfamily 4-like N-terminal" evidence="2">
    <location>
        <begin position="61"/>
        <end position="176"/>
    </location>
</feature>
<dbReference type="InterPro" id="IPR008930">
    <property type="entry name" value="Terpenoid_cyclase/PrenylTrfase"/>
</dbReference>
<organism evidence="3 4">
    <name type="scientific">Candidatus Wildermuthbacteria bacterium RIFCSPLOWO2_02_FULL_47_9c</name>
    <dbReference type="NCBI Taxonomy" id="1802466"/>
    <lineage>
        <taxon>Bacteria</taxon>
        <taxon>Candidatus Wildermuthiibacteriota</taxon>
    </lineage>
</organism>
<protein>
    <recommendedName>
        <fullName evidence="5">Glycosyl transferase family 1 domain-containing protein</fullName>
    </recommendedName>
</protein>
<evidence type="ECO:0000313" key="3">
    <source>
        <dbReference type="EMBL" id="OHA77060.1"/>
    </source>
</evidence>
<evidence type="ECO:0008006" key="5">
    <source>
        <dbReference type="Google" id="ProtNLM"/>
    </source>
</evidence>
<proteinExistence type="predicted"/>